<accession>A0A6M0JYQ4</accession>
<evidence type="ECO:0000313" key="3">
    <source>
        <dbReference type="EMBL" id="NEV62648.1"/>
    </source>
</evidence>
<feature type="region of interest" description="Disordered" evidence="1">
    <location>
        <begin position="406"/>
        <end position="425"/>
    </location>
</feature>
<dbReference type="PANTHER" id="PTHR35004">
    <property type="entry name" value="TRANSPOSASE RV3428C-RELATED"/>
    <property type="match status" value="1"/>
</dbReference>
<dbReference type="AlphaFoldDB" id="A0A6M0JYQ4"/>
<dbReference type="EMBL" id="JAAIJQ010000031">
    <property type="protein sequence ID" value="NEV62648.1"/>
    <property type="molecule type" value="Genomic_DNA"/>
</dbReference>
<gene>
    <name evidence="3" type="ORF">G3446_12230</name>
</gene>
<dbReference type="SUPFAM" id="SSF53098">
    <property type="entry name" value="Ribonuclease H-like"/>
    <property type="match status" value="1"/>
</dbReference>
<protein>
    <submittedName>
        <fullName evidence="3">DDE-type integrase/transposase/recombinase</fullName>
    </submittedName>
</protein>
<name>A0A6M0JYQ4_9GAMM</name>
<dbReference type="Pfam" id="PF00665">
    <property type="entry name" value="rve"/>
    <property type="match status" value="1"/>
</dbReference>
<dbReference type="PROSITE" id="PS50994">
    <property type="entry name" value="INTEGRASE"/>
    <property type="match status" value="1"/>
</dbReference>
<organism evidence="3 4">
    <name type="scientific">Thiorhodococcus minor</name>
    <dbReference type="NCBI Taxonomy" id="57489"/>
    <lineage>
        <taxon>Bacteria</taxon>
        <taxon>Pseudomonadati</taxon>
        <taxon>Pseudomonadota</taxon>
        <taxon>Gammaproteobacteria</taxon>
        <taxon>Chromatiales</taxon>
        <taxon>Chromatiaceae</taxon>
        <taxon>Thiorhodococcus</taxon>
    </lineage>
</organism>
<dbReference type="InterPro" id="IPR012337">
    <property type="entry name" value="RNaseH-like_sf"/>
</dbReference>
<evidence type="ECO:0000256" key="1">
    <source>
        <dbReference type="SAM" id="MobiDB-lite"/>
    </source>
</evidence>
<dbReference type="InterPro" id="IPR001584">
    <property type="entry name" value="Integrase_cat-core"/>
</dbReference>
<dbReference type="Pfam" id="PF13565">
    <property type="entry name" value="HTH_32"/>
    <property type="match status" value="1"/>
</dbReference>
<feature type="domain" description="Integrase catalytic" evidence="2">
    <location>
        <begin position="142"/>
        <end position="321"/>
    </location>
</feature>
<keyword evidence="4" id="KW-1185">Reference proteome</keyword>
<dbReference type="Proteomes" id="UP000483379">
    <property type="component" value="Unassembled WGS sequence"/>
</dbReference>
<dbReference type="SUPFAM" id="SSF46689">
    <property type="entry name" value="Homeodomain-like"/>
    <property type="match status" value="1"/>
</dbReference>
<reference evidence="3 4" key="1">
    <citation type="submission" date="2020-02" db="EMBL/GenBank/DDBJ databases">
        <title>Genome sequences of Thiorhodococcus mannitoliphagus and Thiorhodococcus minor, purple sulfur photosynthetic bacteria in the gammaproteobacterial family, Chromatiaceae.</title>
        <authorList>
            <person name="Aviles F.A."/>
            <person name="Meyer T.E."/>
            <person name="Kyndt J.A."/>
        </authorList>
    </citation>
    <scope>NUCLEOTIDE SEQUENCE [LARGE SCALE GENOMIC DNA]</scope>
    <source>
        <strain evidence="3 4">DSM 11518</strain>
    </source>
</reference>
<dbReference type="GO" id="GO:0003676">
    <property type="term" value="F:nucleic acid binding"/>
    <property type="evidence" value="ECO:0007669"/>
    <property type="project" value="InterPro"/>
</dbReference>
<feature type="compositionally biased region" description="Low complexity" evidence="1">
    <location>
        <begin position="416"/>
        <end position="425"/>
    </location>
</feature>
<comment type="caution">
    <text evidence="3">The sequence shown here is derived from an EMBL/GenBank/DDBJ whole genome shotgun (WGS) entry which is preliminary data.</text>
</comment>
<dbReference type="RefSeq" id="WP_164453114.1">
    <property type="nucleotide sequence ID" value="NZ_JAAIJQ010000031.1"/>
</dbReference>
<dbReference type="GO" id="GO:0015074">
    <property type="term" value="P:DNA integration"/>
    <property type="evidence" value="ECO:0007669"/>
    <property type="project" value="InterPro"/>
</dbReference>
<evidence type="ECO:0000313" key="4">
    <source>
        <dbReference type="Proteomes" id="UP000483379"/>
    </source>
</evidence>
<dbReference type="InterPro" id="IPR036397">
    <property type="entry name" value="RNaseH_sf"/>
</dbReference>
<evidence type="ECO:0000259" key="2">
    <source>
        <dbReference type="PROSITE" id="PS50994"/>
    </source>
</evidence>
<sequence>MTPIHPLALFRLSVLGPLAVCQSLSRGELKAQLRALAAREYVDPEGRPVRLAEKTIERWYYAWRHGEIEALAPQPRTDRGASKIDPVVQEALLAAKRANPKRSLNALIALLEQQGVVGRGCLSRSSVHRLLQAHQLSRPTGASSQPQERRRFEADHAGDLWQGDVMHGPKVSVDGRLRKVYLVSLMDDASRLITHSAFCTDEGALAIEGVLKQALLKRGLPARLLLDNGPAYRSSSLQGICARLKIALVYCTPYQPEGKGKIERWHRTVREQFLAELDLGRVLHLDDLNARLWAWLDQRYHATPHGALNGLTPLQRYQQDLVHIRPLGAVASTLDALFYHRHTRTVRKDASVSLKGQWYEVDYTLVGQRVVLVEDPHRHRVVAVLDANGDARGAAVALDARANLRRRRQRPPQVAPTPAAAAGPNAVELALAEQRAALALDARGED</sequence>
<dbReference type="InterPro" id="IPR009057">
    <property type="entry name" value="Homeodomain-like_sf"/>
</dbReference>
<proteinExistence type="predicted"/>
<dbReference type="Gene3D" id="3.30.420.10">
    <property type="entry name" value="Ribonuclease H-like superfamily/Ribonuclease H"/>
    <property type="match status" value="1"/>
</dbReference>
<dbReference type="PANTHER" id="PTHR35004:SF6">
    <property type="entry name" value="TRANSPOSASE"/>
    <property type="match status" value="1"/>
</dbReference>